<organism evidence="1 2">
    <name type="scientific">Sphaerodactylus townsendi</name>
    <dbReference type="NCBI Taxonomy" id="933632"/>
    <lineage>
        <taxon>Eukaryota</taxon>
        <taxon>Metazoa</taxon>
        <taxon>Chordata</taxon>
        <taxon>Craniata</taxon>
        <taxon>Vertebrata</taxon>
        <taxon>Euteleostomi</taxon>
        <taxon>Lepidosauria</taxon>
        <taxon>Squamata</taxon>
        <taxon>Bifurcata</taxon>
        <taxon>Gekkota</taxon>
        <taxon>Sphaerodactylidae</taxon>
        <taxon>Sphaerodactylus</taxon>
    </lineage>
</organism>
<sequence length="131" mass="14701">MPHQVRRAAAEKENTQKKTFTSWVNSQLEKHSPPSAILDLYTDVGKGHVLLDLLEVLSGQQLPREKGCNPFQCRSNVENALSFLKNRSVKLINIHVADIIEGNPSIVLGLIWTIILHFHIAESVARALSLW</sequence>
<proteinExistence type="predicted"/>
<evidence type="ECO:0000313" key="1">
    <source>
        <dbReference type="EMBL" id="KAH8014980.1"/>
    </source>
</evidence>
<accession>A0ACB8G6H5</accession>
<reference evidence="1" key="1">
    <citation type="submission" date="2021-08" db="EMBL/GenBank/DDBJ databases">
        <title>The first chromosome-level gecko genome reveals the dynamic sex chromosomes of Neotropical dwarf geckos (Sphaerodactylidae: Sphaerodactylus).</title>
        <authorList>
            <person name="Pinto B.J."/>
            <person name="Keating S.E."/>
            <person name="Gamble T."/>
        </authorList>
    </citation>
    <scope>NUCLEOTIDE SEQUENCE</scope>
    <source>
        <strain evidence="1">TG3544</strain>
    </source>
</reference>
<keyword evidence="2" id="KW-1185">Reference proteome</keyword>
<comment type="caution">
    <text evidence="1">The sequence shown here is derived from an EMBL/GenBank/DDBJ whole genome shotgun (WGS) entry which is preliminary data.</text>
</comment>
<dbReference type="Proteomes" id="UP000827872">
    <property type="component" value="Linkage Group LG02"/>
</dbReference>
<dbReference type="EMBL" id="CM037615">
    <property type="protein sequence ID" value="KAH8014980.1"/>
    <property type="molecule type" value="Genomic_DNA"/>
</dbReference>
<evidence type="ECO:0000313" key="2">
    <source>
        <dbReference type="Proteomes" id="UP000827872"/>
    </source>
</evidence>
<gene>
    <name evidence="1" type="primary">SYNE2_3</name>
    <name evidence="1" type="ORF">K3G42_032726</name>
</gene>
<protein>
    <submittedName>
        <fullName evidence="1">Nesprin-2</fullName>
    </submittedName>
</protein>
<name>A0ACB8G6H5_9SAUR</name>